<evidence type="ECO:0000256" key="7">
    <source>
        <dbReference type="ARBA" id="ARBA00023295"/>
    </source>
</evidence>
<dbReference type="SMART" id="SM01038">
    <property type="entry name" value="Bgal_small_N"/>
    <property type="match status" value="1"/>
</dbReference>
<dbReference type="SUPFAM" id="SSF74650">
    <property type="entry name" value="Galactose mutarotase-like"/>
    <property type="match status" value="1"/>
</dbReference>
<keyword evidence="7" id="KW-0326">Glycosidase</keyword>
<dbReference type="EC" id="3.2.1.23" evidence="4"/>
<evidence type="ECO:0000256" key="1">
    <source>
        <dbReference type="ARBA" id="ARBA00001412"/>
    </source>
</evidence>
<comment type="catalytic activity">
    <reaction evidence="1">
        <text>Hydrolysis of terminal non-reducing beta-D-galactose residues in beta-D-galactosides.</text>
        <dbReference type="EC" id="3.2.1.23"/>
    </reaction>
</comment>
<dbReference type="PANTHER" id="PTHR46323">
    <property type="entry name" value="BETA-GALACTOSIDASE"/>
    <property type="match status" value="1"/>
</dbReference>
<evidence type="ECO:0000256" key="4">
    <source>
        <dbReference type="ARBA" id="ARBA00012756"/>
    </source>
</evidence>
<protein>
    <recommendedName>
        <fullName evidence="4">beta-galactosidase</fullName>
        <ecNumber evidence="4">3.2.1.23</ecNumber>
    </recommendedName>
</protein>
<comment type="caution">
    <text evidence="9">The sequence shown here is derived from an EMBL/GenBank/DDBJ whole genome shotgun (WGS) entry which is preliminary data.</text>
</comment>
<evidence type="ECO:0000313" key="9">
    <source>
        <dbReference type="EMBL" id="MEQ2545016.1"/>
    </source>
</evidence>
<organism evidence="9 10">
    <name type="scientific">Alistipes intestinihominis</name>
    <dbReference type="NCBI Taxonomy" id="3133172"/>
    <lineage>
        <taxon>Bacteria</taxon>
        <taxon>Pseudomonadati</taxon>
        <taxon>Bacteroidota</taxon>
        <taxon>Bacteroidia</taxon>
        <taxon>Bacteroidales</taxon>
        <taxon>Rikenellaceae</taxon>
        <taxon>Alistipes</taxon>
    </lineage>
</organism>
<keyword evidence="5" id="KW-0378">Hydrolase</keyword>
<feature type="non-terminal residue" evidence="9">
    <location>
        <position position="1"/>
    </location>
</feature>
<feature type="domain" description="Beta galactosidase small chain/" evidence="8">
    <location>
        <begin position="1"/>
        <end position="146"/>
    </location>
</feature>
<dbReference type="Proteomes" id="UP001460202">
    <property type="component" value="Unassembled WGS sequence"/>
</dbReference>
<evidence type="ECO:0000256" key="3">
    <source>
        <dbReference type="ARBA" id="ARBA00011245"/>
    </source>
</evidence>
<evidence type="ECO:0000256" key="6">
    <source>
        <dbReference type="ARBA" id="ARBA00022837"/>
    </source>
</evidence>
<dbReference type="InterPro" id="IPR014718">
    <property type="entry name" value="GH-type_carb-bd"/>
</dbReference>
<dbReference type="EMBL" id="JBBMFL010000008">
    <property type="protein sequence ID" value="MEQ2545016.1"/>
    <property type="molecule type" value="Genomic_DNA"/>
</dbReference>
<sequence length="148" mass="17212">MPAAYDRIDYYGRGPWENYADRKDGALVGRYRQTVDEQFYPYIRPQETGTKSDVRRWRQHDIAGRGVEITASEPFSASALHYAQEALDEGLTKQQGHSQEIEPDDAVWLCIDKAQYGLGCVDSWGRLPLRKYRLPYGNYEFEFKIRPL</sequence>
<accession>A0ABV1GX73</accession>
<evidence type="ECO:0000313" key="10">
    <source>
        <dbReference type="Proteomes" id="UP001460202"/>
    </source>
</evidence>
<comment type="subunit">
    <text evidence="3">Monomer.</text>
</comment>
<keyword evidence="10" id="KW-1185">Reference proteome</keyword>
<keyword evidence="6" id="KW-0106">Calcium</keyword>
<dbReference type="Gene3D" id="2.70.98.10">
    <property type="match status" value="1"/>
</dbReference>
<proteinExistence type="predicted"/>
<evidence type="ECO:0000259" key="8">
    <source>
        <dbReference type="SMART" id="SM01038"/>
    </source>
</evidence>
<dbReference type="InterPro" id="IPR004199">
    <property type="entry name" value="B-gal_small/dom_5"/>
</dbReference>
<comment type="cofactor">
    <cofactor evidence="2">
        <name>Ca(2+)</name>
        <dbReference type="ChEBI" id="CHEBI:29108"/>
    </cofactor>
</comment>
<evidence type="ECO:0000256" key="5">
    <source>
        <dbReference type="ARBA" id="ARBA00022801"/>
    </source>
</evidence>
<gene>
    <name evidence="9" type="ORF">WMO46_08675</name>
</gene>
<dbReference type="PANTHER" id="PTHR46323:SF2">
    <property type="entry name" value="BETA-GALACTOSIDASE"/>
    <property type="match status" value="1"/>
</dbReference>
<dbReference type="Pfam" id="PF02929">
    <property type="entry name" value="Bgal_small_N"/>
    <property type="match status" value="1"/>
</dbReference>
<evidence type="ECO:0000256" key="2">
    <source>
        <dbReference type="ARBA" id="ARBA00001913"/>
    </source>
</evidence>
<dbReference type="InterPro" id="IPR050347">
    <property type="entry name" value="Bact_Beta-galactosidase"/>
</dbReference>
<name>A0ABV1GX73_9BACT</name>
<reference evidence="9 10" key="1">
    <citation type="submission" date="2024-03" db="EMBL/GenBank/DDBJ databases">
        <title>Human intestinal bacterial collection.</title>
        <authorList>
            <person name="Pauvert C."/>
            <person name="Hitch T.C.A."/>
            <person name="Clavel T."/>
        </authorList>
    </citation>
    <scope>NUCLEOTIDE SEQUENCE [LARGE SCALE GENOMIC DNA]</scope>
    <source>
        <strain evidence="9 10">CLA-KB-H122</strain>
    </source>
</reference>
<dbReference type="InterPro" id="IPR011013">
    <property type="entry name" value="Gal_mutarotase_sf_dom"/>
</dbReference>